<evidence type="ECO:0000256" key="18">
    <source>
        <dbReference type="ARBA" id="ARBA00023254"/>
    </source>
</evidence>
<evidence type="ECO:0000256" key="4">
    <source>
        <dbReference type="ARBA" id="ARBA00020680"/>
    </source>
</evidence>
<evidence type="ECO:0000256" key="19">
    <source>
        <dbReference type="ARBA" id="ARBA00023306"/>
    </source>
</evidence>
<feature type="domain" description="DNA endonuclease Ctp1 N-terminal" evidence="21">
    <location>
        <begin position="256"/>
        <end position="348"/>
    </location>
</feature>
<evidence type="ECO:0000256" key="10">
    <source>
        <dbReference type="ARBA" id="ARBA00022763"/>
    </source>
</evidence>
<organism evidence="22 23">
    <name type="scientific">Monodon monoceros</name>
    <name type="common">Narwhal</name>
    <name type="synonym">Ceratodon monodon</name>
    <dbReference type="NCBI Taxonomy" id="40151"/>
    <lineage>
        <taxon>Eukaryota</taxon>
        <taxon>Metazoa</taxon>
        <taxon>Chordata</taxon>
        <taxon>Craniata</taxon>
        <taxon>Vertebrata</taxon>
        <taxon>Euteleostomi</taxon>
        <taxon>Mammalia</taxon>
        <taxon>Eutheria</taxon>
        <taxon>Laurasiatheria</taxon>
        <taxon>Artiodactyla</taxon>
        <taxon>Whippomorpha</taxon>
        <taxon>Cetacea</taxon>
        <taxon>Odontoceti</taxon>
        <taxon>Monodontidae</taxon>
        <taxon>Monodon</taxon>
    </lineage>
</organism>
<feature type="region of interest" description="Disordered" evidence="20">
    <location>
        <begin position="1096"/>
        <end position="1115"/>
    </location>
</feature>
<feature type="region of interest" description="Disordered" evidence="20">
    <location>
        <begin position="639"/>
        <end position="674"/>
    </location>
</feature>
<evidence type="ECO:0000256" key="3">
    <source>
        <dbReference type="ARBA" id="ARBA00007496"/>
    </source>
</evidence>
<dbReference type="GO" id="GO:0005694">
    <property type="term" value="C:chromosome"/>
    <property type="evidence" value="ECO:0007669"/>
    <property type="project" value="UniProtKB-SubCell"/>
</dbReference>
<feature type="region of interest" description="Disordered" evidence="20">
    <location>
        <begin position="893"/>
        <end position="912"/>
    </location>
</feature>
<evidence type="ECO:0000256" key="2">
    <source>
        <dbReference type="ARBA" id="ARBA00004286"/>
    </source>
</evidence>
<keyword evidence="14" id="KW-0175">Coiled coil</keyword>
<dbReference type="Pfam" id="PF10482">
    <property type="entry name" value="CtIP_N"/>
    <property type="match status" value="1"/>
</dbReference>
<comment type="caution">
    <text evidence="22">The sequence shown here is derived from an EMBL/GenBank/DDBJ whole genome shotgun (WGS) entry which is preliminary data.</text>
</comment>
<comment type="similarity">
    <text evidence="3">Belongs to the COM1/SAE2/CtIP family.</text>
</comment>
<evidence type="ECO:0000313" key="23">
    <source>
        <dbReference type="Proteomes" id="UP000308365"/>
    </source>
</evidence>
<dbReference type="EMBL" id="RWIC01000830">
    <property type="protein sequence ID" value="TKC39869.1"/>
    <property type="molecule type" value="Genomic_DNA"/>
</dbReference>
<evidence type="ECO:0000313" key="22">
    <source>
        <dbReference type="EMBL" id="TKC39869.1"/>
    </source>
</evidence>
<accession>A0A4U1ET78</accession>
<keyword evidence="17" id="KW-0539">Nucleus</keyword>
<evidence type="ECO:0000256" key="7">
    <source>
        <dbReference type="ARBA" id="ARBA00022618"/>
    </source>
</evidence>
<evidence type="ECO:0000259" key="21">
    <source>
        <dbReference type="Pfam" id="PF10482"/>
    </source>
</evidence>
<evidence type="ECO:0000256" key="11">
    <source>
        <dbReference type="ARBA" id="ARBA00022776"/>
    </source>
</evidence>
<keyword evidence="7" id="KW-0132">Cell division</keyword>
<feature type="compositionally biased region" description="Polar residues" evidence="20">
    <location>
        <begin position="55"/>
        <end position="65"/>
    </location>
</feature>
<evidence type="ECO:0000256" key="1">
    <source>
        <dbReference type="ARBA" id="ARBA00004123"/>
    </source>
</evidence>
<keyword evidence="9" id="KW-0255">Endonuclease</keyword>
<feature type="region of interest" description="Disordered" evidence="20">
    <location>
        <begin position="399"/>
        <end position="418"/>
    </location>
</feature>
<gene>
    <name evidence="22" type="ORF">EI555_020563</name>
</gene>
<keyword evidence="19" id="KW-0131">Cell cycle</keyword>
<dbReference type="PANTHER" id="PTHR15107:SF4">
    <property type="entry name" value="DNA ENDONUCLEASE RBBP8"/>
    <property type="match status" value="1"/>
</dbReference>
<dbReference type="GO" id="GO:0051321">
    <property type="term" value="P:meiotic cell cycle"/>
    <property type="evidence" value="ECO:0007669"/>
    <property type="project" value="UniProtKB-KW"/>
</dbReference>
<protein>
    <recommendedName>
        <fullName evidence="4">DNA endonuclease RBBP8</fullName>
    </recommendedName>
</protein>
<evidence type="ECO:0000256" key="17">
    <source>
        <dbReference type="ARBA" id="ARBA00023242"/>
    </source>
</evidence>
<evidence type="ECO:0000256" key="13">
    <source>
        <dbReference type="ARBA" id="ARBA00022833"/>
    </source>
</evidence>
<keyword evidence="10" id="KW-0227">DNA damage</keyword>
<dbReference type="GO" id="GO:0051301">
    <property type="term" value="P:cell division"/>
    <property type="evidence" value="ECO:0007669"/>
    <property type="project" value="UniProtKB-KW"/>
</dbReference>
<comment type="subcellular location">
    <subcellularLocation>
        <location evidence="2">Chromosome</location>
    </subcellularLocation>
    <subcellularLocation>
        <location evidence="1">Nucleus</location>
    </subcellularLocation>
</comment>
<feature type="region of interest" description="Disordered" evidence="20">
    <location>
        <begin position="937"/>
        <end position="973"/>
    </location>
</feature>
<dbReference type="GO" id="GO:0005634">
    <property type="term" value="C:nucleus"/>
    <property type="evidence" value="ECO:0007669"/>
    <property type="project" value="UniProtKB-SubCell"/>
</dbReference>
<feature type="compositionally biased region" description="Low complexity" evidence="20">
    <location>
        <begin position="662"/>
        <end position="674"/>
    </location>
</feature>
<keyword evidence="13" id="KW-0862">Zinc</keyword>
<dbReference type="GO" id="GO:0016787">
    <property type="term" value="F:hydrolase activity"/>
    <property type="evidence" value="ECO:0007669"/>
    <property type="project" value="UniProtKB-KW"/>
</dbReference>
<keyword evidence="16" id="KW-0234">DNA repair</keyword>
<keyword evidence="8" id="KW-0540">Nuclease</keyword>
<feature type="compositionally biased region" description="Low complexity" evidence="20">
    <location>
        <begin position="641"/>
        <end position="654"/>
    </location>
</feature>
<feature type="non-terminal residue" evidence="22">
    <location>
        <position position="1"/>
    </location>
</feature>
<evidence type="ECO:0000256" key="20">
    <source>
        <dbReference type="SAM" id="MobiDB-lite"/>
    </source>
</evidence>
<evidence type="ECO:0000256" key="15">
    <source>
        <dbReference type="ARBA" id="ARBA00023125"/>
    </source>
</evidence>
<evidence type="ECO:0000256" key="16">
    <source>
        <dbReference type="ARBA" id="ARBA00023204"/>
    </source>
</evidence>
<dbReference type="GO" id="GO:0004519">
    <property type="term" value="F:endonuclease activity"/>
    <property type="evidence" value="ECO:0007669"/>
    <property type="project" value="UniProtKB-KW"/>
</dbReference>
<keyword evidence="5" id="KW-0158">Chromosome</keyword>
<dbReference type="Proteomes" id="UP000308365">
    <property type="component" value="Unassembled WGS sequence"/>
</dbReference>
<dbReference type="InterPro" id="IPR019518">
    <property type="entry name" value="CtIP_N"/>
</dbReference>
<feature type="region of interest" description="Disordered" evidence="20">
    <location>
        <begin position="1"/>
        <end position="67"/>
    </location>
</feature>
<feature type="compositionally biased region" description="Basic and acidic residues" evidence="20">
    <location>
        <begin position="1105"/>
        <end position="1115"/>
    </location>
</feature>
<evidence type="ECO:0000256" key="14">
    <source>
        <dbReference type="ARBA" id="ARBA00023054"/>
    </source>
</evidence>
<evidence type="ECO:0000256" key="6">
    <source>
        <dbReference type="ARBA" id="ARBA00022553"/>
    </source>
</evidence>
<keyword evidence="15" id="KW-0238">DNA-binding</keyword>
<evidence type="ECO:0000256" key="12">
    <source>
        <dbReference type="ARBA" id="ARBA00022801"/>
    </source>
</evidence>
<sequence length="1142" mass="126174">LSSSDRLPFGLEENGGTPFATKASGRHHHHHHQHQHHTNYGLSLTLENKEGPLRSPNSSSKSLTKLSPGAPALFSETAAHLKKLELETVKAAGPWPALHININKAEEKKVSEKTLQTPLLPSPVADHVKCNILKAQLENASRASAQVGKEESTFVNINKKSSLQDANKSYSYTCGNYPTSCGKAGNQASPSAEVNETVQLSMLAFLLGLSRISRQSCKPYLNWPKTTSDLYNVTEKMNVSGSSCGGPSSADVSTDFKDLWTKLKEYHDKEVQGLQVTVTKLKKERSLDAQRLEEFFTKSQQLREPRKVLHETIKVLEDRFRAGLCDRCAEENKKLSEQLQQKIENAQPHQAPGLESEEDVIPDSLATTFSFSGANRLRRKENLHVRYVEQTHTKLEHSGCAREWRKAPQSSTHSQHKHNEREILVADTFVAETLGLSVQDESESRGPMSLLGDELYHCLEGVKSSLGLNTSLSPSLLETGKKNHLPEKPRSKSEAGALFTHHNIGAEVKKITNQSSSNKQVLINKNTSEQDSIDHIKDTVTDKHVVPLKSLGDRIKRKKIKEESEDEVSCPQASFDKENAFPFPPDSHSYMNGDYVMDKPLDLSDLFSPIQRQEKSQGSENSKVGFRQVTLYEVLKPVPKGSSSSRKALSGSCGLTKDSPEEPSSLQESLLQSLSKSPDNKTLLQIKEENSIFKIPLHPLESLETENLFDDMKGAGSREPLKIKTRSVHGACELASVLQLNPCRIVKTKSLQNNQDGSIDPGADLSQYKMDITVVDAKDGSQSRLAGGETVDMDCTLQMKSCQLLQKNKTLLVINKIKSNRKHLWTHILKMMKERLAYKIFLILRWSGKKKKEENCLDTHVSNVKFFMQIFQQKKEKRSWLPAQDTNFATFHPTHQRISGNDEDDLPPDLAEAAGATTTPAMATTMATTTQVSVPLASPKVHKVSSPQNSEGKGQLSPGAKSPSDRGGAFTLEPGDLLMDFTEATPLAEPASAPHCAHSRCPPPLSLPMKEETTGVCMHPPIKTRLIKTFPADTVTPFPDPFITGPQFTADFRDSKLQCCPGQSSPLIPAATLRPLTETVSTVQTIYTIRKPVSPVARDAPAGTGERENDEKTVDDRTVKFSPWCLEDGMVPSVHFLSSGFV</sequence>
<keyword evidence="12" id="KW-0378">Hydrolase</keyword>
<keyword evidence="11" id="KW-0498">Mitosis</keyword>
<feature type="compositionally biased region" description="Basic residues" evidence="20">
    <location>
        <begin position="24"/>
        <end position="37"/>
    </location>
</feature>
<evidence type="ECO:0000256" key="9">
    <source>
        <dbReference type="ARBA" id="ARBA00022759"/>
    </source>
</evidence>
<dbReference type="AlphaFoldDB" id="A0A4U1ET78"/>
<name>A0A4U1ET78_MONMO</name>
<dbReference type="GO" id="GO:0003684">
    <property type="term" value="F:damaged DNA binding"/>
    <property type="evidence" value="ECO:0007669"/>
    <property type="project" value="TreeGrafter"/>
</dbReference>
<proteinExistence type="inferred from homology"/>
<evidence type="ECO:0000256" key="8">
    <source>
        <dbReference type="ARBA" id="ARBA00022722"/>
    </source>
</evidence>
<evidence type="ECO:0000256" key="5">
    <source>
        <dbReference type="ARBA" id="ARBA00022454"/>
    </source>
</evidence>
<keyword evidence="18" id="KW-0469">Meiosis</keyword>
<keyword evidence="6" id="KW-0597">Phosphoprotein</keyword>
<dbReference type="PANTHER" id="PTHR15107">
    <property type="entry name" value="RETINOBLASTOMA BINDING PROTEIN 8"/>
    <property type="match status" value="1"/>
</dbReference>
<dbReference type="GO" id="GO:0010792">
    <property type="term" value="P:DNA double-strand break processing involved in repair via single-strand annealing"/>
    <property type="evidence" value="ECO:0007669"/>
    <property type="project" value="TreeGrafter"/>
</dbReference>
<dbReference type="InterPro" id="IPR033316">
    <property type="entry name" value="RBBP8-like"/>
</dbReference>
<reference evidence="23" key="1">
    <citation type="journal article" date="2019" name="IScience">
        <title>Narwhal Genome Reveals Long-Term Low Genetic Diversity despite Current Large Abundance Size.</title>
        <authorList>
            <person name="Westbury M.V."/>
            <person name="Petersen B."/>
            <person name="Garde E."/>
            <person name="Heide-Jorgensen M.P."/>
            <person name="Lorenzen E.D."/>
        </authorList>
    </citation>
    <scope>NUCLEOTIDE SEQUENCE [LARGE SCALE GENOMIC DNA]</scope>
</reference>